<name>A0A1X7ACV6_9RHOB</name>
<evidence type="ECO:0000313" key="2">
    <source>
        <dbReference type="EMBL" id="SLN76643.1"/>
    </source>
</evidence>
<dbReference type="SUPFAM" id="SSF51905">
    <property type="entry name" value="FAD/NAD(P)-binding domain"/>
    <property type="match status" value="2"/>
</dbReference>
<accession>A0A1X7ACV6</accession>
<dbReference type="GO" id="GO:0070225">
    <property type="term" value="F:sulfide dehydrogenase activity"/>
    <property type="evidence" value="ECO:0007669"/>
    <property type="project" value="UniProtKB-EC"/>
</dbReference>
<keyword evidence="3" id="KW-1185">Reference proteome</keyword>
<dbReference type="PRINTS" id="PR00368">
    <property type="entry name" value="FADPNR"/>
</dbReference>
<keyword evidence="2" id="KW-0560">Oxidoreductase</keyword>
<dbReference type="PANTHER" id="PTHR43755">
    <property type="match status" value="1"/>
</dbReference>
<reference evidence="3" key="1">
    <citation type="submission" date="2017-03" db="EMBL/GenBank/DDBJ databases">
        <authorList>
            <person name="Rodrigo-Torres L."/>
            <person name="Arahal R.D."/>
            <person name="Lucena T."/>
        </authorList>
    </citation>
    <scope>NUCLEOTIDE SEQUENCE [LARGE SCALE GENOMIC DNA]</scope>
    <source>
        <strain evidence="3">CECT 8370</strain>
    </source>
</reference>
<protein>
    <submittedName>
        <fullName evidence="2">Sulfide dehydrogenase [flavocytochrome c] flavoprotein chain</fullName>
        <ecNumber evidence="2">1.8.2.3</ecNumber>
    </submittedName>
</protein>
<evidence type="ECO:0000259" key="1">
    <source>
        <dbReference type="Pfam" id="PF07992"/>
    </source>
</evidence>
<dbReference type="OrthoDB" id="9781621at2"/>
<dbReference type="AlphaFoldDB" id="A0A1X7ACV6"/>
<dbReference type="EMBL" id="FWFJ01000088">
    <property type="protein sequence ID" value="SLN76643.1"/>
    <property type="molecule type" value="Genomic_DNA"/>
</dbReference>
<gene>
    <name evidence="2" type="primary">fccB_2</name>
    <name evidence="2" type="ORF">ROG8370_03895</name>
</gene>
<dbReference type="Gene3D" id="3.50.50.60">
    <property type="entry name" value="FAD/NAD(P)-binding domain"/>
    <property type="match status" value="2"/>
</dbReference>
<dbReference type="PANTHER" id="PTHR43755:SF1">
    <property type="entry name" value="FAD-DEPENDENT PYRIDINE NUCLEOTIDE-DISULPHIDE OXIDOREDUCTASE"/>
    <property type="match status" value="1"/>
</dbReference>
<dbReference type="InterPro" id="IPR052541">
    <property type="entry name" value="SQRD"/>
</dbReference>
<dbReference type="InterPro" id="IPR023753">
    <property type="entry name" value="FAD/NAD-binding_dom"/>
</dbReference>
<organism evidence="2 3">
    <name type="scientific">Roseovarius gaetbuli</name>
    <dbReference type="NCBI Taxonomy" id="1356575"/>
    <lineage>
        <taxon>Bacteria</taxon>
        <taxon>Pseudomonadati</taxon>
        <taxon>Pseudomonadota</taxon>
        <taxon>Alphaproteobacteria</taxon>
        <taxon>Rhodobacterales</taxon>
        <taxon>Roseobacteraceae</taxon>
        <taxon>Roseovarius</taxon>
    </lineage>
</organism>
<feature type="domain" description="FAD/NAD(P)-binding" evidence="1">
    <location>
        <begin position="4"/>
        <end position="290"/>
    </location>
</feature>
<proteinExistence type="predicted"/>
<dbReference type="Pfam" id="PF07992">
    <property type="entry name" value="Pyr_redox_2"/>
    <property type="match status" value="1"/>
</dbReference>
<dbReference type="Proteomes" id="UP000194012">
    <property type="component" value="Unassembled WGS sequence"/>
</dbReference>
<dbReference type="RefSeq" id="WP_085828777.1">
    <property type="nucleotide sequence ID" value="NZ_FWFJ01000088.1"/>
</dbReference>
<sequence length="374" mass="40280">MKSRVLILGAGFGGLELATLLSEALGEGADITVIDRRDSFVFGYSRIDVMFGKTTLDDVSLPYAAFEKPGIRLVKETIIAIDATAKRVTTDGGTYEADFLVIALGADYDMAATPGLAEHGNEFYSDAGADRLSDVLPGFSSGPVIVGICGFPYKCPPGPSECALTLHHYLTERGIREDCDITFVSPLSSPMPASAEMAQALMDSFEEFGIRLLKQRMVVRLEPGMAILDDGTELPFTLFLGVPKHQPPQVVIDSGLTEDGWVPIDLSTLETRFPDVYAIGDMAATGLPKSGTFAESAAQCVSTSILAKLRGSNAQLNTGQGTCIVEYGDGRVSYAQLDFLTGPKLEAIYHPPSIAGKHFKQGFDETRRSRWFNL</sequence>
<dbReference type="InterPro" id="IPR036188">
    <property type="entry name" value="FAD/NAD-bd_sf"/>
</dbReference>
<evidence type="ECO:0000313" key="3">
    <source>
        <dbReference type="Proteomes" id="UP000194012"/>
    </source>
</evidence>
<dbReference type="EC" id="1.8.2.3" evidence="2"/>